<dbReference type="EMBL" id="JAUQTA010000001">
    <property type="protein sequence ID" value="MDO7866907.1"/>
    <property type="molecule type" value="Genomic_DNA"/>
</dbReference>
<dbReference type="Proteomes" id="UP001233314">
    <property type="component" value="Unassembled WGS sequence"/>
</dbReference>
<feature type="signal peptide" evidence="1">
    <location>
        <begin position="1"/>
        <end position="22"/>
    </location>
</feature>
<sequence length="634" mass="66012">MRRTLAALLMLSPLLVAAPADAASTLSVEIISPADGATVTGNLTVTFRVTASAGTPIYSATATFADQKSSFSLYGADCTAGCIETATFDTTRTPDIWTQSGNVSSWEYEDGVSTFAVRADTTDNSAPARATGTVQLDNKRPTVVVDGASRGGVWPLTADDSLLVRAYPSAHDGGSVQAMYLFTSSAKIPMAAPSVVGGPWTASLDTSAYYEDGRRIAVRAVDDRGIGNIGHVVGYMVDHGPILTAPVLGNPTLDDDLDRVEIPFQYALRNNSGNDLPETRVASVTTTIDGAVSSVEPVGASDEVNHVAAGYSGERVPAGQHTIAYTVTDDRGISSTVSAAVDVTQTLFASWDLPSDAVVMPGSKLSLTSRASTTNSSLVDLTVTVDGITAGGFICSASCPTTAEPVVVLPTGQPGTHTVEVTVSPMAGHDMRLTGTYRVLPRALGTLRTRPPGTYGAQVALSGTTSVDGAPRAGVTATLQRRVVGTTTWRAVATTTSDASGIVRFSPIAGRSAYYRVQTLASDGSWGGSTGPSIRVDSFVALTGHLRATTVRAGDAVVVTGTMLPGSCTTKLRLESYRQHRWVTEAERCATSTGTYRLAFRPAATGKLPLRVVRPAGGGFLQTVRRLPTLIITP</sequence>
<keyword evidence="1" id="KW-0732">Signal</keyword>
<dbReference type="RefSeq" id="WP_305026319.1">
    <property type="nucleotide sequence ID" value="NZ_JAUQTA010000001.1"/>
</dbReference>
<protein>
    <recommendedName>
        <fullName evidence="4">Ig-like domain (Group 3)</fullName>
    </recommendedName>
</protein>
<evidence type="ECO:0008006" key="4">
    <source>
        <dbReference type="Google" id="ProtNLM"/>
    </source>
</evidence>
<gene>
    <name evidence="2" type="ORF">Q5722_00845</name>
</gene>
<accession>A0ABT9AWR4</accession>
<name>A0ABT9AWR4_9ACTN</name>
<proteinExistence type="predicted"/>
<evidence type="ECO:0000256" key="1">
    <source>
        <dbReference type="SAM" id="SignalP"/>
    </source>
</evidence>
<organism evidence="2 3">
    <name type="scientific">Nocardioides jiangxiensis</name>
    <dbReference type="NCBI Taxonomy" id="3064524"/>
    <lineage>
        <taxon>Bacteria</taxon>
        <taxon>Bacillati</taxon>
        <taxon>Actinomycetota</taxon>
        <taxon>Actinomycetes</taxon>
        <taxon>Propionibacteriales</taxon>
        <taxon>Nocardioidaceae</taxon>
        <taxon>Nocardioides</taxon>
    </lineage>
</organism>
<keyword evidence="3" id="KW-1185">Reference proteome</keyword>
<comment type="caution">
    <text evidence="2">The sequence shown here is derived from an EMBL/GenBank/DDBJ whole genome shotgun (WGS) entry which is preliminary data.</text>
</comment>
<reference evidence="2 3" key="1">
    <citation type="submission" date="2023-07" db="EMBL/GenBank/DDBJ databases">
        <title>Nocardioides sp. nov WY-20 isolated from soil.</title>
        <authorList>
            <person name="Liu B."/>
            <person name="Wan Y."/>
        </authorList>
    </citation>
    <scope>NUCLEOTIDE SEQUENCE [LARGE SCALE GENOMIC DNA]</scope>
    <source>
        <strain evidence="2 3">WY-20</strain>
    </source>
</reference>
<feature type="chain" id="PRO_5045723588" description="Ig-like domain (Group 3)" evidence="1">
    <location>
        <begin position="23"/>
        <end position="634"/>
    </location>
</feature>
<evidence type="ECO:0000313" key="3">
    <source>
        <dbReference type="Proteomes" id="UP001233314"/>
    </source>
</evidence>
<evidence type="ECO:0000313" key="2">
    <source>
        <dbReference type="EMBL" id="MDO7866907.1"/>
    </source>
</evidence>